<evidence type="ECO:0000259" key="1">
    <source>
        <dbReference type="Pfam" id="PF00082"/>
    </source>
</evidence>
<dbReference type="Proteomes" id="UP000618754">
    <property type="component" value="Unassembled WGS sequence"/>
</dbReference>
<organism evidence="2 3">
    <name type="scientific">Mucilaginibacter rigui</name>
    <dbReference type="NCBI Taxonomy" id="534635"/>
    <lineage>
        <taxon>Bacteria</taxon>
        <taxon>Pseudomonadati</taxon>
        <taxon>Bacteroidota</taxon>
        <taxon>Sphingobacteriia</taxon>
        <taxon>Sphingobacteriales</taxon>
        <taxon>Sphingobacteriaceae</taxon>
        <taxon>Mucilaginibacter</taxon>
    </lineage>
</organism>
<dbReference type="RefSeq" id="WP_191175679.1">
    <property type="nucleotide sequence ID" value="NZ_JACWMW010000002.1"/>
</dbReference>
<feature type="domain" description="Peptidase S8/S53" evidence="1">
    <location>
        <begin position="275"/>
        <end position="613"/>
    </location>
</feature>
<comment type="caution">
    <text evidence="2">The sequence shown here is derived from an EMBL/GenBank/DDBJ whole genome shotgun (WGS) entry which is preliminary data.</text>
</comment>
<dbReference type="SUPFAM" id="SSF52743">
    <property type="entry name" value="Subtilisin-like"/>
    <property type="match status" value="1"/>
</dbReference>
<dbReference type="EMBL" id="JACWMW010000002">
    <property type="protein sequence ID" value="MBD1385825.1"/>
    <property type="molecule type" value="Genomic_DNA"/>
</dbReference>
<dbReference type="InterPro" id="IPR000209">
    <property type="entry name" value="Peptidase_S8/S53_dom"/>
</dbReference>
<dbReference type="InterPro" id="IPR034074">
    <property type="entry name" value="Y4bN_pept_dom"/>
</dbReference>
<evidence type="ECO:0000313" key="2">
    <source>
        <dbReference type="EMBL" id="MBD1385825.1"/>
    </source>
</evidence>
<gene>
    <name evidence="2" type="ORF">IDJ75_11090</name>
</gene>
<keyword evidence="3" id="KW-1185">Reference proteome</keyword>
<reference evidence="2 3" key="1">
    <citation type="submission" date="2020-09" db="EMBL/GenBank/DDBJ databases">
        <title>Novel species of Mucilaginibacter isolated from a glacier on the Tibetan Plateau.</title>
        <authorList>
            <person name="Liu Q."/>
            <person name="Xin Y.-H."/>
        </authorList>
    </citation>
    <scope>NUCLEOTIDE SEQUENCE [LARGE SCALE GENOMIC DNA]</scope>
    <source>
        <strain evidence="2 3">CGMCC 1.13878</strain>
    </source>
</reference>
<dbReference type="Pfam" id="PF00082">
    <property type="entry name" value="Peptidase_S8"/>
    <property type="match status" value="1"/>
</dbReference>
<proteinExistence type="predicted"/>
<sequence>MPEFYRDHIFLNENTLALPYTSINQGRSIVIPRTNIDRVEQGNRVREEVTAAVAAFTQGAPNDDFVYIVFKSVPGFFLDLEKFDKGNFRLASYRKTNSDPGDETYEATVYLNRKAIGQFLTKVEQYITLNTIGGNPRHQSLLANLDQIRVATLESFWQEPELAFPANGEVVWWEIWLNRDQEKAVEDQLAPVFELLEVADIQVGSNRWLAFPENLVFLVKGTAEQLGATVLYTDRLAELRKPRETAEYFTYLDKPEQADWIADLIGRLDLSNQNSAIALCLLDTGINIGHPLLSGVIPQNHLDAIEPHWDRLDTHAQGHGTPMAGLAVYGDLSEVLPFNNPVRIYHHIESIKIIERNQPNNPELYGAITQEAVARAEIINPDFKRIVCMAVTSADLVHLGQPSSWSAAIDQLSFGAIGEPNETTLFFISGGNLPLLARIDFPIANDTASIEDPAQSFNAVTVGAYTIKDQIDLQQFPNALVVAQHGEMSPSNTTSMLWVQEWPRKPDIVMEGGNHGIHNGSLIDPDSLQLLSTGKGGLGRPWFTAFGDTSAATALASKFGAELYYYYPQYWPETIRALMVHSADWTPAMLGGHQIHELTPTQKLKLLATVGYGVPNFQRARYSASNSLSLIIQRSLKPYKFEESRVKTNDFHIIDLPWPVEALQDMLATPVQLKVTLSYFIEPNPGNKQYEMASSYRSHGLRFKMIDTYESDEAFAARISKESRDDDYLAEGGEHWILGNQIRDKGSVHKDIWHSTAADLATRRKIAVYSVGGWWKNRKALARYDHSIRYSLVVTIDTPDNGIDIYTPVLISIDIEP</sequence>
<dbReference type="CDD" id="cd04847">
    <property type="entry name" value="Peptidases_S8_Subtilisin_like_2"/>
    <property type="match status" value="1"/>
</dbReference>
<dbReference type="InterPro" id="IPR036852">
    <property type="entry name" value="Peptidase_S8/S53_dom_sf"/>
</dbReference>
<accession>A0ABR7X5J2</accession>
<evidence type="ECO:0000313" key="3">
    <source>
        <dbReference type="Proteomes" id="UP000618754"/>
    </source>
</evidence>
<protein>
    <submittedName>
        <fullName evidence="2">S8 family peptidase</fullName>
    </submittedName>
</protein>
<dbReference type="Gene3D" id="3.40.50.200">
    <property type="entry name" value="Peptidase S8/S53 domain"/>
    <property type="match status" value="1"/>
</dbReference>
<name>A0ABR7X5J2_9SPHI</name>